<dbReference type="PIRSF" id="PIRSF037207">
    <property type="entry name" value="ATE1_euk"/>
    <property type="match status" value="1"/>
</dbReference>
<reference evidence="8" key="1">
    <citation type="submission" date="2021-03" db="EMBL/GenBank/DDBJ databases">
        <title>Draft genome sequence of rust myrtle Austropuccinia psidii MF-1, a brazilian biotype.</title>
        <authorList>
            <person name="Quecine M.C."/>
            <person name="Pachon D.M.R."/>
            <person name="Bonatelli M.L."/>
            <person name="Correr F.H."/>
            <person name="Franceschini L.M."/>
            <person name="Leite T.F."/>
            <person name="Margarido G.R.A."/>
            <person name="Almeida C.A."/>
            <person name="Ferrarezi J.A."/>
            <person name="Labate C.A."/>
        </authorList>
    </citation>
    <scope>NUCLEOTIDE SEQUENCE</scope>
    <source>
        <strain evidence="8">MF-1</strain>
    </source>
</reference>
<feature type="domain" description="N-end aminoacyl transferase N-terminal" evidence="6">
    <location>
        <begin position="21"/>
        <end position="91"/>
    </location>
</feature>
<dbReference type="Proteomes" id="UP000765509">
    <property type="component" value="Unassembled WGS sequence"/>
</dbReference>
<keyword evidence="4 5" id="KW-0012">Acyltransferase</keyword>
<protein>
    <recommendedName>
        <fullName evidence="5">Arginyl-tRNA--protein transferase 1</fullName>
        <shortName evidence="5">Arginyltransferase 1</shortName>
        <shortName evidence="5">R-transferase 1</shortName>
        <ecNumber evidence="5">2.3.2.8</ecNumber>
    </recommendedName>
    <alternativeName>
        <fullName evidence="5">Arginine-tRNA--protein transferase 1</fullName>
    </alternativeName>
</protein>
<dbReference type="Pfam" id="PF04377">
    <property type="entry name" value="ATE_C"/>
    <property type="match status" value="1"/>
</dbReference>
<evidence type="ECO:0000256" key="3">
    <source>
        <dbReference type="ARBA" id="ARBA00022786"/>
    </source>
</evidence>
<gene>
    <name evidence="8" type="ORF">O181_029282</name>
</gene>
<dbReference type="InterPro" id="IPR030700">
    <property type="entry name" value="N-end_Aminoacyl_Trfase"/>
</dbReference>
<dbReference type="EMBL" id="AVOT02010142">
    <property type="protein sequence ID" value="MBW0489567.1"/>
    <property type="molecule type" value="Genomic_DNA"/>
</dbReference>
<comment type="function">
    <text evidence="5">Involved in the post-translational conjugation of arginine to the N-terminal aspartate or glutamate of a protein. This arginylation is required for degradation of the protein via the ubiquitin pathway.</text>
</comment>
<evidence type="ECO:0000256" key="4">
    <source>
        <dbReference type="ARBA" id="ARBA00023315"/>
    </source>
</evidence>
<dbReference type="InterPro" id="IPR016181">
    <property type="entry name" value="Acyl_CoA_acyltransferase"/>
</dbReference>
<name>A0A9Q3H3D7_9BASI</name>
<evidence type="ECO:0000256" key="5">
    <source>
        <dbReference type="PIRNR" id="PIRNR037207"/>
    </source>
</evidence>
<dbReference type="InterPro" id="IPR007471">
    <property type="entry name" value="N-end_Aminoacyl_Trfase_N"/>
</dbReference>
<feature type="domain" description="N-end rule aminoacyl transferase C-terminal" evidence="7">
    <location>
        <begin position="154"/>
        <end position="287"/>
    </location>
</feature>
<dbReference type="InterPro" id="IPR007472">
    <property type="entry name" value="N-end_Aminoacyl_Trfase_C"/>
</dbReference>
<proteinExistence type="inferred from homology"/>
<organism evidence="8 9">
    <name type="scientific">Austropuccinia psidii MF-1</name>
    <dbReference type="NCBI Taxonomy" id="1389203"/>
    <lineage>
        <taxon>Eukaryota</taxon>
        <taxon>Fungi</taxon>
        <taxon>Dikarya</taxon>
        <taxon>Basidiomycota</taxon>
        <taxon>Pucciniomycotina</taxon>
        <taxon>Pucciniomycetes</taxon>
        <taxon>Pucciniales</taxon>
        <taxon>Sphaerophragmiaceae</taxon>
        <taxon>Austropuccinia</taxon>
    </lineage>
</organism>
<dbReference type="PANTHER" id="PTHR21367:SF1">
    <property type="entry name" value="ARGINYL-TRNA--PROTEIN TRANSFERASE 1"/>
    <property type="match status" value="1"/>
</dbReference>
<evidence type="ECO:0000259" key="6">
    <source>
        <dbReference type="Pfam" id="PF04376"/>
    </source>
</evidence>
<keyword evidence="2 5" id="KW-0808">Transferase</keyword>
<comment type="catalytic activity">
    <reaction evidence="5">
        <text>an N-terminal L-alpha-aminoacyl-[protein] + L-arginyl-tRNA(Arg) = an N-terminal L-arginyl-L-aminoacyl-[protein] + tRNA(Arg) + H(+)</text>
        <dbReference type="Rhea" id="RHEA:10208"/>
        <dbReference type="Rhea" id="RHEA-COMP:9658"/>
        <dbReference type="Rhea" id="RHEA-COMP:9673"/>
        <dbReference type="Rhea" id="RHEA-COMP:10636"/>
        <dbReference type="Rhea" id="RHEA-COMP:10638"/>
        <dbReference type="ChEBI" id="CHEBI:15378"/>
        <dbReference type="ChEBI" id="CHEBI:78442"/>
        <dbReference type="ChEBI" id="CHEBI:78513"/>
        <dbReference type="ChEBI" id="CHEBI:78597"/>
        <dbReference type="ChEBI" id="CHEBI:83562"/>
        <dbReference type="EC" id="2.3.2.8"/>
    </reaction>
</comment>
<evidence type="ECO:0000313" key="9">
    <source>
        <dbReference type="Proteomes" id="UP000765509"/>
    </source>
</evidence>
<dbReference type="EC" id="2.3.2.8" evidence="5"/>
<dbReference type="AlphaFoldDB" id="A0A9Q3H3D7"/>
<dbReference type="GO" id="GO:0005737">
    <property type="term" value="C:cytoplasm"/>
    <property type="evidence" value="ECO:0007669"/>
    <property type="project" value="TreeGrafter"/>
</dbReference>
<evidence type="ECO:0000259" key="7">
    <source>
        <dbReference type="Pfam" id="PF04377"/>
    </source>
</evidence>
<evidence type="ECO:0000256" key="1">
    <source>
        <dbReference type="ARBA" id="ARBA00009991"/>
    </source>
</evidence>
<dbReference type="InterPro" id="IPR017137">
    <property type="entry name" value="Arg-tRNA-P_Trfase_1_euk"/>
</dbReference>
<dbReference type="PANTHER" id="PTHR21367">
    <property type="entry name" value="ARGININE-TRNA-PROTEIN TRANSFERASE 1"/>
    <property type="match status" value="1"/>
</dbReference>
<dbReference type="GO" id="GO:0004057">
    <property type="term" value="F:arginyl-tRNA--protein transferase activity"/>
    <property type="evidence" value="ECO:0007669"/>
    <property type="project" value="UniProtKB-EC"/>
</dbReference>
<comment type="similarity">
    <text evidence="1 5">Belongs to the R-transferase family.</text>
</comment>
<dbReference type="OrthoDB" id="74183at2759"/>
<evidence type="ECO:0000256" key="2">
    <source>
        <dbReference type="ARBA" id="ARBA00022679"/>
    </source>
</evidence>
<dbReference type="Pfam" id="PF04376">
    <property type="entry name" value="ATE_N"/>
    <property type="match status" value="1"/>
</dbReference>
<keyword evidence="3 5" id="KW-0833">Ubl conjugation pathway</keyword>
<keyword evidence="9" id="KW-1185">Reference proteome</keyword>
<evidence type="ECO:0000313" key="8">
    <source>
        <dbReference type="EMBL" id="MBW0489567.1"/>
    </source>
</evidence>
<comment type="caution">
    <text evidence="8">The sequence shown here is derived from an EMBL/GenBank/DDBJ whole genome shotgun (WGS) entry which is preliminary data.</text>
</comment>
<dbReference type="SUPFAM" id="SSF55729">
    <property type="entry name" value="Acyl-CoA N-acyltransferases (Nat)"/>
    <property type="match status" value="1"/>
</dbReference>
<accession>A0A9Q3H3D7</accession>
<sequence length="368" mass="42204">MDDQEDDYYSIIEPLGYQQASCGYCGSQSDSKSYGAWAYNLSPKVYQNLIDQGWRRSGSFLYLPDRGHTCCPPYTIRCSASEFQPSRSQRQAVYRFKSFIEQDAQTSSTPQAKHSKVQFDLAKIFETTEKIVSKANISHPRLEIKLEPAAFSQEKFELYQKYQTTVHNDPPEKITKKSFERFLCTNPFKKNPLVACHARWILDDKLIAFSVLDILPSGISSVYLVWDPAYAKIGLGRITTLREIAWIQEWKGIKHGKRFDWYYLGYYIHSCPKMKYKAEYSPSYLLDPTSLHWQPLSKCISLLESSTCNVTAFISDGKQEEVLENAGLVQVLRQNGQVERLPAHINPKIQECAKRLGATLLNDILICD</sequence>